<accession>A0ABY3K6Q5</accession>
<sequence>MSKGYNEIGALWSSFSKNGNMFESGHIKLNGKKYIIRVYDKKNKKNKQPEKLIYLWGEEDIKNEK</sequence>
<evidence type="ECO:0000313" key="2">
    <source>
        <dbReference type="Proteomes" id="UP000322659"/>
    </source>
</evidence>
<dbReference type="EMBL" id="SAXZ01000014">
    <property type="protein sequence ID" value="TXJ31194.1"/>
    <property type="molecule type" value="Genomic_DNA"/>
</dbReference>
<dbReference type="Proteomes" id="UP000322659">
    <property type="component" value="Unassembled WGS sequence"/>
</dbReference>
<gene>
    <name evidence="1" type="ORF">EPJ71_10695</name>
</gene>
<keyword evidence="2" id="KW-1185">Reference proteome</keyword>
<name>A0ABY3K6Q5_9SPIR</name>
<evidence type="ECO:0000313" key="1">
    <source>
        <dbReference type="EMBL" id="TXJ31194.1"/>
    </source>
</evidence>
<comment type="caution">
    <text evidence="1">The sequence shown here is derived from an EMBL/GenBank/DDBJ whole genome shotgun (WGS) entry which is preliminary data.</text>
</comment>
<proteinExistence type="predicted"/>
<dbReference type="RefSeq" id="WP_147748709.1">
    <property type="nucleotide sequence ID" value="NZ_SAXZ01000014.1"/>
</dbReference>
<reference evidence="1 2" key="1">
    <citation type="journal article" date="1992" name="Lakartidningen">
        <title>[Penicillin V and not amoxicillin is the first choice preparation in acute otitis].</title>
        <authorList>
            <person name="Kamme C."/>
            <person name="Lundgren K."/>
            <person name="Prellner K."/>
        </authorList>
    </citation>
    <scope>NUCLEOTIDE SEQUENCE [LARGE SCALE GENOMIC DNA]</scope>
    <source>
        <strain evidence="1 2">PC5099IV</strain>
    </source>
</reference>
<protein>
    <submittedName>
        <fullName evidence="1">Uncharacterized protein</fullName>
    </submittedName>
</protein>
<organism evidence="1 2">
    <name type="scientific">Brachyspira aalborgi</name>
    <dbReference type="NCBI Taxonomy" id="29522"/>
    <lineage>
        <taxon>Bacteria</taxon>
        <taxon>Pseudomonadati</taxon>
        <taxon>Spirochaetota</taxon>
        <taxon>Spirochaetia</taxon>
        <taxon>Brachyspirales</taxon>
        <taxon>Brachyspiraceae</taxon>
        <taxon>Brachyspira</taxon>
    </lineage>
</organism>